<dbReference type="AlphaFoldDB" id="A0A345SXY6"/>
<evidence type="ECO:0000259" key="1">
    <source>
        <dbReference type="Pfam" id="PF00126"/>
    </source>
</evidence>
<sequence>MDWPALRHFYDSIGRPRPGQPEQRLLRVRLIERLTGTHPRFLAPPMNLTGAPVHVYERTGLRLQADLSKHLDWQATGLLHKAGISEPVRWEPLPEWFVIPHSQSPGPDLDSIPADQLWPAVQSRAGVKAIAEQLQVSVEHVRAFAERHPLPPETAPTQRWPKIPRAQTPTTKELQELVGQGLSNRRIGAVLGYNRTFVRRLLGERGLSPALASGGQRTIHIDPDWLRHEYEVKQRTYKAIAASIGVSTCTIRGRAAEAGIPSRRSARDHPLAKFGGPADFPPVLWNSFAGYGAELRAQRFLLIIELPTSTITAAARALSISACRVAVFMAELERVAEAWLFNRTNRGRTTRPTPAGTRFADDIREAIALIERPSQRKLA</sequence>
<proteinExistence type="predicted"/>
<dbReference type="GO" id="GO:0003700">
    <property type="term" value="F:DNA-binding transcription factor activity"/>
    <property type="evidence" value="ECO:0007669"/>
    <property type="project" value="InterPro"/>
</dbReference>
<accession>A0A345SXY6</accession>
<dbReference type="InterPro" id="IPR036388">
    <property type="entry name" value="WH-like_DNA-bd_sf"/>
</dbReference>
<organism evidence="2 3">
    <name type="scientific">Peterkaempfera bronchialis</name>
    <dbReference type="NCBI Taxonomy" id="2126346"/>
    <lineage>
        <taxon>Bacteria</taxon>
        <taxon>Bacillati</taxon>
        <taxon>Actinomycetota</taxon>
        <taxon>Actinomycetes</taxon>
        <taxon>Kitasatosporales</taxon>
        <taxon>Streptomycetaceae</taxon>
        <taxon>Peterkaempfera</taxon>
    </lineage>
</organism>
<reference evidence="3" key="1">
    <citation type="submission" date="2018-07" db="EMBL/GenBank/DDBJ databases">
        <title>Streptacidiphilus bronchialis DSM 106435 chromosome.</title>
        <authorList>
            <person name="Batra D."/>
            <person name="Gulvik C.A."/>
        </authorList>
    </citation>
    <scope>NUCLEOTIDE SEQUENCE [LARGE SCALE GENOMIC DNA]</scope>
    <source>
        <strain evidence="3">DSM 106435</strain>
    </source>
</reference>
<feature type="domain" description="HTH lysR-type" evidence="1">
    <location>
        <begin position="309"/>
        <end position="356"/>
    </location>
</feature>
<gene>
    <name evidence="2" type="ORF">C7M71_015280</name>
</gene>
<dbReference type="InterPro" id="IPR036390">
    <property type="entry name" value="WH_DNA-bd_sf"/>
</dbReference>
<dbReference type="InterPro" id="IPR000847">
    <property type="entry name" value="LysR_HTH_N"/>
</dbReference>
<dbReference type="Pfam" id="PF00126">
    <property type="entry name" value="HTH_1"/>
    <property type="match status" value="1"/>
</dbReference>
<keyword evidence="3" id="KW-1185">Reference proteome</keyword>
<evidence type="ECO:0000313" key="2">
    <source>
        <dbReference type="EMBL" id="AXI78591.1"/>
    </source>
</evidence>
<dbReference type="KEGG" id="stri:C7M71_015280"/>
<dbReference type="OrthoDB" id="3874088at2"/>
<dbReference type="EMBL" id="CP031264">
    <property type="protein sequence ID" value="AXI78591.1"/>
    <property type="molecule type" value="Genomic_DNA"/>
</dbReference>
<name>A0A345SXY6_9ACTN</name>
<evidence type="ECO:0000313" key="3">
    <source>
        <dbReference type="Proteomes" id="UP000249340"/>
    </source>
</evidence>
<dbReference type="Gene3D" id="1.10.10.10">
    <property type="entry name" value="Winged helix-like DNA-binding domain superfamily/Winged helix DNA-binding domain"/>
    <property type="match status" value="1"/>
</dbReference>
<protein>
    <submittedName>
        <fullName evidence="2">LysR family transcriptional regulator</fullName>
    </submittedName>
</protein>
<dbReference type="Proteomes" id="UP000249340">
    <property type="component" value="Chromosome"/>
</dbReference>
<dbReference type="SUPFAM" id="SSF46785">
    <property type="entry name" value="Winged helix' DNA-binding domain"/>
    <property type="match status" value="1"/>
</dbReference>